<feature type="chain" id="PRO_5002056120" evidence="9">
    <location>
        <begin position="25"/>
        <end position="334"/>
    </location>
</feature>
<dbReference type="OrthoDB" id="5579088at2759"/>
<dbReference type="PANTHER" id="PTHR23129">
    <property type="entry name" value="ACYL-COENZYME A DIPHOSPHATASE FITM2"/>
    <property type="match status" value="1"/>
</dbReference>
<keyword evidence="11" id="KW-1185">Reference proteome</keyword>
<evidence type="ECO:0000256" key="6">
    <source>
        <dbReference type="ARBA" id="ARBA00023098"/>
    </source>
</evidence>
<dbReference type="GO" id="GO:0008654">
    <property type="term" value="P:phospholipid biosynthetic process"/>
    <property type="evidence" value="ECO:0007669"/>
    <property type="project" value="TreeGrafter"/>
</dbReference>
<dbReference type="GO" id="GO:0010945">
    <property type="term" value="F:coenzyme A diphosphatase activity"/>
    <property type="evidence" value="ECO:0007669"/>
    <property type="project" value="InterPro"/>
</dbReference>
<evidence type="ECO:0000256" key="9">
    <source>
        <dbReference type="SAM" id="SignalP"/>
    </source>
</evidence>
<evidence type="ECO:0000256" key="4">
    <source>
        <dbReference type="ARBA" id="ARBA00022824"/>
    </source>
</evidence>
<protein>
    <submittedName>
        <fullName evidence="10">WGS project CCBQ000000000 data, contig 00015</fullName>
    </submittedName>
</protein>
<evidence type="ECO:0000313" key="11">
    <source>
        <dbReference type="Proteomes" id="UP000031516"/>
    </source>
</evidence>
<name>A0A0A8L9P2_9SACH</name>
<evidence type="ECO:0000313" key="10">
    <source>
        <dbReference type="EMBL" id="CDO95761.1"/>
    </source>
</evidence>
<accession>A0A0A8L9P2</accession>
<evidence type="ECO:0000256" key="1">
    <source>
        <dbReference type="ARBA" id="ARBA00004477"/>
    </source>
</evidence>
<dbReference type="PANTHER" id="PTHR23129:SF0">
    <property type="entry name" value="ACYL-COENZYME A DIPHOSPHATASE FITM2"/>
    <property type="match status" value="1"/>
</dbReference>
<dbReference type="Pfam" id="PF10261">
    <property type="entry name" value="FIT"/>
    <property type="match status" value="1"/>
</dbReference>
<organism evidence="10 11">
    <name type="scientific">Kluyveromyces dobzhanskii CBS 2104</name>
    <dbReference type="NCBI Taxonomy" id="1427455"/>
    <lineage>
        <taxon>Eukaryota</taxon>
        <taxon>Fungi</taxon>
        <taxon>Dikarya</taxon>
        <taxon>Ascomycota</taxon>
        <taxon>Saccharomycotina</taxon>
        <taxon>Saccharomycetes</taxon>
        <taxon>Saccharomycetales</taxon>
        <taxon>Saccharomycetaceae</taxon>
        <taxon>Kluyveromyces</taxon>
    </lineage>
</organism>
<dbReference type="Proteomes" id="UP000031516">
    <property type="component" value="Unassembled WGS sequence"/>
</dbReference>
<keyword evidence="6" id="KW-0443">Lipid metabolism</keyword>
<feature type="transmembrane region" description="Helical" evidence="8">
    <location>
        <begin position="316"/>
        <end position="333"/>
    </location>
</feature>
<evidence type="ECO:0000256" key="3">
    <source>
        <dbReference type="ARBA" id="ARBA00022801"/>
    </source>
</evidence>
<keyword evidence="4" id="KW-0256">Endoplasmic reticulum</keyword>
<reference evidence="10 11" key="1">
    <citation type="submission" date="2014-03" db="EMBL/GenBank/DDBJ databases">
        <title>The genome of Kluyveromyces dobzhanskii.</title>
        <authorList>
            <person name="Nystedt B."/>
            <person name="Astrom S."/>
        </authorList>
    </citation>
    <scope>NUCLEOTIDE SEQUENCE [LARGE SCALE GENOMIC DNA]</scope>
    <source>
        <strain evidence="10 11">CBS 2104</strain>
    </source>
</reference>
<feature type="signal peptide" evidence="9">
    <location>
        <begin position="1"/>
        <end position="24"/>
    </location>
</feature>
<dbReference type="InterPro" id="IPR019388">
    <property type="entry name" value="FIT"/>
</dbReference>
<feature type="transmembrane region" description="Helical" evidence="8">
    <location>
        <begin position="194"/>
        <end position="212"/>
    </location>
</feature>
<keyword evidence="7 8" id="KW-0472">Membrane</keyword>
<comment type="subcellular location">
    <subcellularLocation>
        <location evidence="1">Endoplasmic reticulum membrane</location>
        <topology evidence="1">Multi-pass membrane protein</topology>
    </subcellularLocation>
</comment>
<keyword evidence="2 8" id="KW-0812">Transmembrane</keyword>
<feature type="transmembrane region" description="Helical" evidence="8">
    <location>
        <begin position="34"/>
        <end position="53"/>
    </location>
</feature>
<dbReference type="GO" id="GO:0019915">
    <property type="term" value="P:lipid storage"/>
    <property type="evidence" value="ECO:0007669"/>
    <property type="project" value="InterPro"/>
</dbReference>
<gene>
    <name evidence="10" type="ORF">KLDO_g3990B</name>
</gene>
<feature type="transmembrane region" description="Helical" evidence="8">
    <location>
        <begin position="65"/>
        <end position="86"/>
    </location>
</feature>
<dbReference type="GO" id="GO:0005789">
    <property type="term" value="C:endoplasmic reticulum membrane"/>
    <property type="evidence" value="ECO:0007669"/>
    <property type="project" value="UniProtKB-SubCell"/>
</dbReference>
<proteinExistence type="predicted"/>
<comment type="caution">
    <text evidence="10">The sequence shown here is derived from an EMBL/GenBank/DDBJ whole genome shotgun (WGS) entry which is preliminary data.</text>
</comment>
<keyword evidence="3" id="KW-0378">Hydrolase</keyword>
<keyword evidence="5 8" id="KW-1133">Transmembrane helix</keyword>
<sequence>MNTVFWLLCPALFATSYLLPVTSGTVDKDGILNVYFVKFGWFWTSVISCLCVLRYSNPLRHWKRYALLTGWWIIFTQEVLGITPVMDLIFLNSGGSCSFEIFDPNGKEPMLNLNFHDNEFRRLRGVQRMLKWLTGTNASKMLITALNSIVRKDGIEYNQDVISELKALSNLVKSSKSCTYAGGHWTGGHDPSGHIFLITLMLMLMFGELSLYQNRAFKHLKQTSERFCNRVGSKLLNLFDNSALANLWIDDNNSQWWFKFFFQPPLSCYRTLTSLTYLIVRFVAWDNPIILLFVFTMLWSYSFVVTVTLFHTFWEQLSGFVAAYSVSVLVYQFF</sequence>
<keyword evidence="9" id="KW-0732">Signal</keyword>
<dbReference type="AlphaFoldDB" id="A0A0A8L9P2"/>
<dbReference type="GO" id="GO:0034389">
    <property type="term" value="P:lipid droplet organization"/>
    <property type="evidence" value="ECO:0007669"/>
    <property type="project" value="TreeGrafter"/>
</dbReference>
<evidence type="ECO:0000256" key="2">
    <source>
        <dbReference type="ARBA" id="ARBA00022692"/>
    </source>
</evidence>
<dbReference type="EMBL" id="CCBQ010000045">
    <property type="protein sequence ID" value="CDO95761.1"/>
    <property type="molecule type" value="Genomic_DNA"/>
</dbReference>
<evidence type="ECO:0000256" key="7">
    <source>
        <dbReference type="ARBA" id="ARBA00023136"/>
    </source>
</evidence>
<evidence type="ECO:0000256" key="5">
    <source>
        <dbReference type="ARBA" id="ARBA00022989"/>
    </source>
</evidence>
<evidence type="ECO:0000256" key="8">
    <source>
        <dbReference type="SAM" id="Phobius"/>
    </source>
</evidence>